<comment type="caution">
    <text evidence="1">The sequence shown here is derived from an EMBL/GenBank/DDBJ whole genome shotgun (WGS) entry which is preliminary data.</text>
</comment>
<accession>A0ABW0QSI6</accession>
<evidence type="ECO:0000313" key="1">
    <source>
        <dbReference type="EMBL" id="MFC5527931.1"/>
    </source>
</evidence>
<dbReference type="Proteomes" id="UP001596108">
    <property type="component" value="Unassembled WGS sequence"/>
</dbReference>
<reference evidence="2" key="1">
    <citation type="journal article" date="2019" name="Int. J. Syst. Evol. Microbiol.">
        <title>The Global Catalogue of Microorganisms (GCM) 10K type strain sequencing project: providing services to taxonomists for standard genome sequencing and annotation.</title>
        <authorList>
            <consortium name="The Broad Institute Genomics Platform"/>
            <consortium name="The Broad Institute Genome Sequencing Center for Infectious Disease"/>
            <person name="Wu L."/>
            <person name="Ma J."/>
        </authorList>
    </citation>
    <scope>NUCLEOTIDE SEQUENCE [LARGE SCALE GENOMIC DNA]</scope>
    <source>
        <strain evidence="2">CGMCC 1.18578</strain>
    </source>
</reference>
<protein>
    <submittedName>
        <fullName evidence="1">Uncharacterized protein</fullName>
    </submittedName>
</protein>
<dbReference type="EMBL" id="JBHSNC010000001">
    <property type="protein sequence ID" value="MFC5527931.1"/>
    <property type="molecule type" value="Genomic_DNA"/>
</dbReference>
<evidence type="ECO:0000313" key="2">
    <source>
        <dbReference type="Proteomes" id="UP001596108"/>
    </source>
</evidence>
<proteinExistence type="predicted"/>
<organism evidence="1 2">
    <name type="scientific">Cohnella yongneupensis</name>
    <dbReference type="NCBI Taxonomy" id="425006"/>
    <lineage>
        <taxon>Bacteria</taxon>
        <taxon>Bacillati</taxon>
        <taxon>Bacillota</taxon>
        <taxon>Bacilli</taxon>
        <taxon>Bacillales</taxon>
        <taxon>Paenibacillaceae</taxon>
        <taxon>Cohnella</taxon>
    </lineage>
</organism>
<keyword evidence="2" id="KW-1185">Reference proteome</keyword>
<sequence length="71" mass="7657">MGCNRIGKVIIVVNHGNVVIGKIGTIDPTTEDTVEHGAGSDVFSDQIRDIVNAVRDEISSIELPKWRGKKG</sequence>
<dbReference type="RefSeq" id="WP_378109735.1">
    <property type="nucleotide sequence ID" value="NZ_JBHSNC010000001.1"/>
</dbReference>
<name>A0ABW0QSI6_9BACL</name>
<gene>
    <name evidence="1" type="ORF">ACFPQ4_00445</name>
</gene>